<dbReference type="Proteomes" id="UP000827092">
    <property type="component" value="Unassembled WGS sequence"/>
</dbReference>
<dbReference type="InterPro" id="IPR008974">
    <property type="entry name" value="TRAF-like"/>
</dbReference>
<name>A0AAV6UHT5_9ARAC</name>
<evidence type="ECO:0000259" key="1">
    <source>
        <dbReference type="PROSITE" id="PS50144"/>
    </source>
</evidence>
<dbReference type="Pfam" id="PF22486">
    <property type="entry name" value="MATH_2"/>
    <property type="match status" value="1"/>
</dbReference>
<accession>A0AAV6UHT5</accession>
<proteinExistence type="predicted"/>
<dbReference type="CDD" id="cd00121">
    <property type="entry name" value="MATH"/>
    <property type="match status" value="1"/>
</dbReference>
<keyword evidence="3" id="KW-1185">Reference proteome</keyword>
<gene>
    <name evidence="2" type="ORF">JTE90_002791</name>
</gene>
<evidence type="ECO:0000313" key="3">
    <source>
        <dbReference type="Proteomes" id="UP000827092"/>
    </source>
</evidence>
<dbReference type="InterPro" id="IPR002083">
    <property type="entry name" value="MATH/TRAF_dom"/>
</dbReference>
<dbReference type="SUPFAM" id="SSF49599">
    <property type="entry name" value="TRAF domain-like"/>
    <property type="match status" value="1"/>
</dbReference>
<reference evidence="2 3" key="1">
    <citation type="journal article" date="2022" name="Nat. Ecol. Evol.">
        <title>A masculinizing supergene underlies an exaggerated male reproductive morph in a spider.</title>
        <authorList>
            <person name="Hendrickx F."/>
            <person name="De Corte Z."/>
            <person name="Sonet G."/>
            <person name="Van Belleghem S.M."/>
            <person name="Kostlbacher S."/>
            <person name="Vangestel C."/>
        </authorList>
    </citation>
    <scope>NUCLEOTIDE SEQUENCE [LARGE SCALE GENOMIC DNA]</scope>
    <source>
        <strain evidence="2">W744_W776</strain>
    </source>
</reference>
<dbReference type="PROSITE" id="PS50144">
    <property type="entry name" value="MATH"/>
    <property type="match status" value="1"/>
</dbReference>
<evidence type="ECO:0000313" key="2">
    <source>
        <dbReference type="EMBL" id="KAG8183726.1"/>
    </source>
</evidence>
<organism evidence="2 3">
    <name type="scientific">Oedothorax gibbosus</name>
    <dbReference type="NCBI Taxonomy" id="931172"/>
    <lineage>
        <taxon>Eukaryota</taxon>
        <taxon>Metazoa</taxon>
        <taxon>Ecdysozoa</taxon>
        <taxon>Arthropoda</taxon>
        <taxon>Chelicerata</taxon>
        <taxon>Arachnida</taxon>
        <taxon>Araneae</taxon>
        <taxon>Araneomorphae</taxon>
        <taxon>Entelegynae</taxon>
        <taxon>Araneoidea</taxon>
        <taxon>Linyphiidae</taxon>
        <taxon>Erigoninae</taxon>
        <taxon>Oedothorax</taxon>
    </lineage>
</organism>
<comment type="caution">
    <text evidence="2">The sequence shown here is derived from an EMBL/GenBank/DDBJ whole genome shotgun (WGS) entry which is preliminary data.</text>
</comment>
<feature type="domain" description="MATH" evidence="1">
    <location>
        <begin position="11"/>
        <end position="139"/>
    </location>
</feature>
<dbReference type="AlphaFoldDB" id="A0AAV6UHT5"/>
<protein>
    <recommendedName>
        <fullName evidence="1">MATH domain-containing protein</fullName>
    </recommendedName>
</protein>
<sequence length="230" mass="26820">MSRDSGPETGGFKYIWRIENFSKCVLEEGESLTSPKFVVADMQNTAWYLSLYPRHMAGRKEYVECYLFRDTVDGGPRSMSISYSVSFVKTKDRDNTELFQMEFIHGQFGSTFVKYHRKEIFDNRSLFLPKDTLIIECHLQKDTIFKMAKVECTATTRITVERIHFTWTIKNFLCNSVGLPENYERVIHPVTKARNPPSITIKLRFHDTDRDAIKVICQNIKTDLYLLLSS</sequence>
<dbReference type="Gene3D" id="2.60.210.10">
    <property type="entry name" value="Apoptosis, Tumor Necrosis Factor Receptor Associated Protein 2, Chain A"/>
    <property type="match status" value="1"/>
</dbReference>
<dbReference type="EMBL" id="JAFNEN010000408">
    <property type="protein sequence ID" value="KAG8183726.1"/>
    <property type="molecule type" value="Genomic_DNA"/>
</dbReference>